<feature type="compositionally biased region" description="Basic and acidic residues" evidence="1">
    <location>
        <begin position="77"/>
        <end position="88"/>
    </location>
</feature>
<evidence type="ECO:0000313" key="2">
    <source>
        <dbReference type="EMBL" id="MBX06303.1"/>
    </source>
</evidence>
<sequence>MISLRTFSSIFSPLSMYLTATSSLVFLSLTNFATPKFPEPSSLIGSYLSSIKPTQQLNHQPFGCTNNSQYLNLPSSTDHRDRQRGQLL</sequence>
<dbReference type="AlphaFoldDB" id="A0A2P2KKR2"/>
<reference evidence="2" key="1">
    <citation type="submission" date="2018-02" db="EMBL/GenBank/DDBJ databases">
        <title>Rhizophora mucronata_Transcriptome.</title>
        <authorList>
            <person name="Meera S.P."/>
            <person name="Sreeshan A."/>
            <person name="Augustine A."/>
        </authorList>
    </citation>
    <scope>NUCLEOTIDE SEQUENCE</scope>
    <source>
        <tissue evidence="2">Leaf</tissue>
    </source>
</reference>
<protein>
    <submittedName>
        <fullName evidence="2">Uncharacterized protein MANES_17G021500</fullName>
    </submittedName>
</protein>
<organism evidence="2">
    <name type="scientific">Rhizophora mucronata</name>
    <name type="common">Asiatic mangrove</name>
    <dbReference type="NCBI Taxonomy" id="61149"/>
    <lineage>
        <taxon>Eukaryota</taxon>
        <taxon>Viridiplantae</taxon>
        <taxon>Streptophyta</taxon>
        <taxon>Embryophyta</taxon>
        <taxon>Tracheophyta</taxon>
        <taxon>Spermatophyta</taxon>
        <taxon>Magnoliopsida</taxon>
        <taxon>eudicotyledons</taxon>
        <taxon>Gunneridae</taxon>
        <taxon>Pentapetalae</taxon>
        <taxon>rosids</taxon>
        <taxon>fabids</taxon>
        <taxon>Malpighiales</taxon>
        <taxon>Rhizophoraceae</taxon>
        <taxon>Rhizophora</taxon>
    </lineage>
</organism>
<accession>A0A2P2KKR2</accession>
<name>A0A2P2KKR2_RHIMU</name>
<evidence type="ECO:0000256" key="1">
    <source>
        <dbReference type="SAM" id="MobiDB-lite"/>
    </source>
</evidence>
<proteinExistence type="predicted"/>
<dbReference type="EMBL" id="GGEC01025819">
    <property type="protein sequence ID" value="MBX06303.1"/>
    <property type="molecule type" value="Transcribed_RNA"/>
</dbReference>
<feature type="region of interest" description="Disordered" evidence="1">
    <location>
        <begin position="65"/>
        <end position="88"/>
    </location>
</feature>
<feature type="compositionally biased region" description="Polar residues" evidence="1">
    <location>
        <begin position="65"/>
        <end position="76"/>
    </location>
</feature>